<evidence type="ECO:0000256" key="1">
    <source>
        <dbReference type="ARBA" id="ARBA00022553"/>
    </source>
</evidence>
<dbReference type="InterPro" id="IPR017850">
    <property type="entry name" value="Alkaline_phosphatase_core_sf"/>
</dbReference>
<evidence type="ECO:0000256" key="3">
    <source>
        <dbReference type="ARBA" id="ARBA00022729"/>
    </source>
</evidence>
<dbReference type="OrthoDB" id="9766127at2"/>
<dbReference type="GO" id="GO:0004035">
    <property type="term" value="F:alkaline phosphatase activity"/>
    <property type="evidence" value="ECO:0007669"/>
    <property type="project" value="InterPro"/>
</dbReference>
<dbReference type="InterPro" id="IPR026263">
    <property type="entry name" value="Alkaline_phosphatase_prok"/>
</dbReference>
<evidence type="ECO:0000256" key="5">
    <source>
        <dbReference type="PIRSR" id="PIRSR031924-51"/>
    </source>
</evidence>
<protein>
    <submittedName>
        <fullName evidence="7">Type I phosphodiesterase/nucleotide pyrophosphatase</fullName>
    </submittedName>
</protein>
<reference evidence="7 8" key="1">
    <citation type="journal article" date="2009" name="Stand. Genomic Sci.">
        <title>Complete genome sequence of Pedobacter heparinus type strain (HIM 762-3).</title>
        <authorList>
            <person name="Han C."/>
            <person name="Spring S."/>
            <person name="Lapidus A."/>
            <person name="Del Rio T.G."/>
            <person name="Tice H."/>
            <person name="Copeland A."/>
            <person name="Cheng J.F."/>
            <person name="Lucas S."/>
            <person name="Chen F."/>
            <person name="Nolan M."/>
            <person name="Bruce D."/>
            <person name="Goodwin L."/>
            <person name="Pitluck S."/>
            <person name="Ivanova N."/>
            <person name="Mavromatis K."/>
            <person name="Mikhailova N."/>
            <person name="Pati A."/>
            <person name="Chen A."/>
            <person name="Palaniappan K."/>
            <person name="Land M."/>
            <person name="Hauser L."/>
            <person name="Chang Y.J."/>
            <person name="Jeffries C.C."/>
            <person name="Saunders E."/>
            <person name="Chertkov O."/>
            <person name="Brettin T."/>
            <person name="Goker M."/>
            <person name="Rohde M."/>
            <person name="Bristow J."/>
            <person name="Eisen J.A."/>
            <person name="Markowitz V."/>
            <person name="Hugenholtz P."/>
            <person name="Kyrpides N.C."/>
            <person name="Klenk H.P."/>
            <person name="Detter J.C."/>
        </authorList>
    </citation>
    <scope>NUCLEOTIDE SEQUENCE [LARGE SCALE GENOMIC DNA]</scope>
    <source>
        <strain evidence="8">ATCC 13125 / DSM 2366 / CIP 104194 / JCM 7457 / NBRC 12017 / NCIMB 9290 / NRRL B-14731 / HIM 762-3</strain>
    </source>
</reference>
<dbReference type="AlphaFoldDB" id="C6XSJ1"/>
<evidence type="ECO:0000256" key="4">
    <source>
        <dbReference type="PIRSR" id="PIRSR031924-50"/>
    </source>
</evidence>
<dbReference type="HOGENOM" id="CLU_034095_0_0_10"/>
<feature type="binding site" evidence="5">
    <location>
        <position position="102"/>
    </location>
    <ligand>
        <name>substrate</name>
    </ligand>
</feature>
<evidence type="ECO:0000256" key="2">
    <source>
        <dbReference type="ARBA" id="ARBA00022723"/>
    </source>
</evidence>
<name>C6XSJ1_PEDHD</name>
<dbReference type="GO" id="GO:0046872">
    <property type="term" value="F:metal ion binding"/>
    <property type="evidence" value="ECO:0007669"/>
    <property type="project" value="UniProtKB-KW"/>
</dbReference>
<dbReference type="Proteomes" id="UP000000852">
    <property type="component" value="Chromosome"/>
</dbReference>
<keyword evidence="8" id="KW-1185">Reference proteome</keyword>
<dbReference type="NCBIfam" id="NF042991">
    <property type="entry name" value="alk_phos_PafA"/>
    <property type="match status" value="1"/>
</dbReference>
<dbReference type="CDD" id="cd16016">
    <property type="entry name" value="AP-SPAP"/>
    <property type="match status" value="1"/>
</dbReference>
<accession>C6XSJ1</accession>
<dbReference type="SUPFAM" id="SSF53649">
    <property type="entry name" value="Alkaline phosphatase-like"/>
    <property type="match status" value="1"/>
</dbReference>
<dbReference type="eggNOG" id="COG1524">
    <property type="taxonomic scope" value="Bacteria"/>
</dbReference>
<dbReference type="STRING" id="485917.Phep_3360"/>
<dbReference type="PANTHER" id="PTHR10151:SF120">
    <property type="entry name" value="BIS(5'-ADENOSYL)-TRIPHOSPHATASE"/>
    <property type="match status" value="1"/>
</dbReference>
<dbReference type="EMBL" id="CP001681">
    <property type="protein sequence ID" value="ACU05554.1"/>
    <property type="molecule type" value="Genomic_DNA"/>
</dbReference>
<keyword evidence="2" id="KW-0479">Metal-binding</keyword>
<dbReference type="PANTHER" id="PTHR10151">
    <property type="entry name" value="ECTONUCLEOTIDE PYROPHOSPHATASE/PHOSPHODIESTERASE"/>
    <property type="match status" value="1"/>
</dbReference>
<gene>
    <name evidence="7" type="ordered locus">Phep_3360</name>
</gene>
<dbReference type="KEGG" id="phe:Phep_3360"/>
<proteinExistence type="predicted"/>
<dbReference type="Gene3D" id="3.30.1360.150">
    <property type="match status" value="1"/>
</dbReference>
<dbReference type="InterPro" id="IPR002591">
    <property type="entry name" value="Phosphodiest/P_Trfase"/>
</dbReference>
<feature type="active site" description="Phosphothreonine intermediate" evidence="4">
    <location>
        <position position="81"/>
    </location>
</feature>
<keyword evidence="1 4" id="KW-0597">Phosphoprotein</keyword>
<feature type="binding site" evidence="5">
    <location>
        <begin position="163"/>
        <end position="165"/>
    </location>
    <ligand>
        <name>substrate</name>
    </ligand>
</feature>
<dbReference type="Pfam" id="PF01663">
    <property type="entry name" value="Phosphodiest"/>
    <property type="match status" value="1"/>
</dbReference>
<keyword evidence="3 6" id="KW-0732">Signal</keyword>
<evidence type="ECO:0000256" key="6">
    <source>
        <dbReference type="SAM" id="SignalP"/>
    </source>
</evidence>
<organism evidence="7 8">
    <name type="scientific">Pedobacter heparinus (strain ATCC 13125 / DSM 2366 / CIP 104194 / JCM 7457 / NBRC 12017 / NCIMB 9290 / NRRL B-14731 / HIM 762-3)</name>
    <dbReference type="NCBI Taxonomy" id="485917"/>
    <lineage>
        <taxon>Bacteria</taxon>
        <taxon>Pseudomonadati</taxon>
        <taxon>Bacteroidota</taxon>
        <taxon>Sphingobacteriia</taxon>
        <taxon>Sphingobacteriales</taxon>
        <taxon>Sphingobacteriaceae</taxon>
        <taxon>Pedobacter</taxon>
    </lineage>
</organism>
<feature type="signal peptide" evidence="6">
    <location>
        <begin position="1"/>
        <end position="20"/>
    </location>
</feature>
<sequence>MRIRKLLLWIFFVSSLSSIAQNKSSNKLPRPKLVVGLVVDQMRWDYLYRYYERYQQNGFKRLLNEGFSCENTFIDYVPTVTGIGHSTIYTGSVPAIHGIAGNDFIINATGKTVYCAGDSTVETVGSKSKSGKMSPRNLLANTIGDELKLATNFKSKVIGIALKDRGGILPAGHSADAAYWFDSGSGNWITSTYYMNDLPAWLKKFNEKKLPAKYLSEDWNTLYDIKTYTQSTKDDTPYEGLFDGQNTPTFPIKTSQMMSKGYDILRSTPYGSTFTLDLAKATIDNEYLGQGEFTDMLAISISPPDYVGHKFGVNAIETEDTYLRLDKDIAEFLTYLDAKVGKGNYTLFLSADHGAAHNVKFSNDNKLPSSNWSGSKVQREMNQALEDVFKVKDIVLSMMNAQVHFNYNVIKSNKLNEEAIRKVCVAYLKTQKEIAFVVDLDKVGDASVPEEIKRRIINGHNAHRSGGIQLILDPAVFSTGRTGTSHSAWNPYDSHIPLVWMGWGISQGRTNRQTNMTDISATLAALLRIQMPNGCIGYAINEVLKKDN</sequence>
<dbReference type="RefSeq" id="WP_015809163.1">
    <property type="nucleotide sequence ID" value="NC_013061.1"/>
</dbReference>
<evidence type="ECO:0000313" key="7">
    <source>
        <dbReference type="EMBL" id="ACU05554.1"/>
    </source>
</evidence>
<dbReference type="Gene3D" id="3.40.720.10">
    <property type="entry name" value="Alkaline Phosphatase, subunit A"/>
    <property type="match status" value="1"/>
</dbReference>
<dbReference type="PIRSF" id="PIRSF031924">
    <property type="entry name" value="Pi-irrepressible_AP"/>
    <property type="match status" value="1"/>
</dbReference>
<evidence type="ECO:0000313" key="8">
    <source>
        <dbReference type="Proteomes" id="UP000000852"/>
    </source>
</evidence>
<feature type="chain" id="PRO_5002974328" evidence="6">
    <location>
        <begin position="21"/>
        <end position="548"/>
    </location>
</feature>